<evidence type="ECO:0000256" key="1">
    <source>
        <dbReference type="ARBA" id="ARBA00004173"/>
    </source>
</evidence>
<evidence type="ECO:0000256" key="2">
    <source>
        <dbReference type="ARBA" id="ARBA00022946"/>
    </source>
</evidence>
<name>A0A182JCR3_ANOAO</name>
<reference evidence="9" key="2">
    <citation type="submission" date="2022-08" db="UniProtKB">
        <authorList>
            <consortium name="EnsemblMetazoa"/>
        </authorList>
    </citation>
    <scope>IDENTIFICATION</scope>
    <source>
        <strain evidence="9">EBRO</strain>
    </source>
</reference>
<keyword evidence="5" id="KW-0687">Ribonucleoprotein</keyword>
<sequence length="415" mass="46912">MRLTNSLLRQHIGFFFKKHWLQQGKRVPSSTGAEEELAARGIAVLDPEAVLKGVRPQDGDEKKTFPIPGMLPPPQAFDATHPLWQSEQAFVYGDTNVLLEGVRQAQCLLNTVVFDDLPLKIEERLDQTKLSNQLDRSMQQSVLSALVFDTEQVKLAIKKVPERPAYTLPRTYGISEGRRNLLILSKLVTHCERFAGPSVNANRKVVYNAQFLAPLVKDSERILVNVKADSMIISNAPIKSLDTSVYRPMDQELPTLFPVKETVSIPQQNIYDWKNVYPINRKYKLSHPHTILIHCSPGDVKNVTELPVSRDQVEGRTMVKAFTVAAARARQLYGDDVKALPQPITVQAVQTDSKSFHFSVYQLNTLDLSSSTDRNMWFRKPALDLYSECGYSVGKPVLENYNKDVLRHFAVFYSS</sequence>
<dbReference type="GO" id="GO:0005840">
    <property type="term" value="C:ribosome"/>
    <property type="evidence" value="ECO:0007669"/>
    <property type="project" value="UniProtKB-KW"/>
</dbReference>
<dbReference type="GO" id="GO:1990904">
    <property type="term" value="C:ribonucleoprotein complex"/>
    <property type="evidence" value="ECO:0007669"/>
    <property type="project" value="UniProtKB-KW"/>
</dbReference>
<dbReference type="VEuPathDB" id="VectorBase:AATE015634"/>
<dbReference type="GO" id="GO:0003735">
    <property type="term" value="F:structural constituent of ribosome"/>
    <property type="evidence" value="ECO:0007669"/>
    <property type="project" value="InterPro"/>
</dbReference>
<evidence type="ECO:0000256" key="5">
    <source>
        <dbReference type="ARBA" id="ARBA00023274"/>
    </source>
</evidence>
<evidence type="ECO:0000256" key="8">
    <source>
        <dbReference type="ARBA" id="ARBA00041617"/>
    </source>
</evidence>
<dbReference type="Proteomes" id="UP000075880">
    <property type="component" value="Unassembled WGS sequence"/>
</dbReference>
<evidence type="ECO:0000313" key="10">
    <source>
        <dbReference type="Proteomes" id="UP000075880"/>
    </source>
</evidence>
<keyword evidence="10" id="KW-1185">Reference proteome</keyword>
<proteinExistence type="inferred from homology"/>
<dbReference type="EnsemblMetazoa" id="ENSAATROPT003492">
    <property type="protein sequence ID" value="ENSAATROPP003354"/>
    <property type="gene ID" value="ENSAATROPG002770"/>
</dbReference>
<accession>A0A182JCR3</accession>
<dbReference type="InterPro" id="IPR010793">
    <property type="entry name" value="Ribosomal_mL37/mL65"/>
</dbReference>
<keyword evidence="3" id="KW-0689">Ribosomal protein</keyword>
<protein>
    <recommendedName>
        <fullName evidence="7">Large ribosomal subunit protein mL37</fullName>
    </recommendedName>
    <alternativeName>
        <fullName evidence="8">39S ribosomal protein L37, mitochondrial</fullName>
    </alternativeName>
</protein>
<dbReference type="PANTHER" id="PTHR15889">
    <property type="entry name" value="MITOCHONDRIAL RIBOSOMAL PROTEIN L37"/>
    <property type="match status" value="1"/>
</dbReference>
<comment type="subcellular location">
    <subcellularLocation>
        <location evidence="1">Mitochondrion</location>
    </subcellularLocation>
</comment>
<dbReference type="GO" id="GO:0005739">
    <property type="term" value="C:mitochondrion"/>
    <property type="evidence" value="ECO:0007669"/>
    <property type="project" value="UniProtKB-SubCell"/>
</dbReference>
<evidence type="ECO:0000256" key="7">
    <source>
        <dbReference type="ARBA" id="ARBA00039442"/>
    </source>
</evidence>
<dbReference type="PANTHER" id="PTHR15889:SF2">
    <property type="entry name" value="LARGE RIBOSOMAL SUBUNIT PROTEIN ML37"/>
    <property type="match status" value="1"/>
</dbReference>
<reference evidence="10" key="1">
    <citation type="submission" date="2021-09" db="EMBL/GenBank/DDBJ databases">
        <authorList>
            <consortium name="Infravec"/>
            <person name="Campbell I L."/>
            <person name="Maslen G."/>
            <person name="Yates A."/>
        </authorList>
    </citation>
    <scope>NUCLEOTIDE SEQUENCE [LARGE SCALE GENOMIC DNA]</scope>
    <source>
        <strain evidence="10">Infravec2 EBRE</strain>
    </source>
</reference>
<evidence type="ECO:0000256" key="4">
    <source>
        <dbReference type="ARBA" id="ARBA00023128"/>
    </source>
</evidence>
<dbReference type="OrthoDB" id="5835618at2759"/>
<dbReference type="Pfam" id="PF07147">
    <property type="entry name" value="PDCD9"/>
    <property type="match status" value="1"/>
</dbReference>
<dbReference type="EnsemblMetazoa" id="AATE015634-RA">
    <property type="protein sequence ID" value="AATE015634-PA.1"/>
    <property type="gene ID" value="AATE015634"/>
</dbReference>
<evidence type="ECO:0000256" key="6">
    <source>
        <dbReference type="ARBA" id="ARBA00037985"/>
    </source>
</evidence>
<dbReference type="STRING" id="41427.A0A182JCR3"/>
<dbReference type="GO" id="GO:0006412">
    <property type="term" value="P:translation"/>
    <property type="evidence" value="ECO:0007669"/>
    <property type="project" value="InterPro"/>
</dbReference>
<keyword evidence="4" id="KW-0496">Mitochondrion</keyword>
<keyword evidence="2" id="KW-0809">Transit peptide</keyword>
<evidence type="ECO:0000313" key="9">
    <source>
        <dbReference type="EnsemblMetazoa" id="AATE015634-PA.1"/>
    </source>
</evidence>
<dbReference type="AlphaFoldDB" id="A0A182JCR3"/>
<evidence type="ECO:0000256" key="3">
    <source>
        <dbReference type="ARBA" id="ARBA00022980"/>
    </source>
</evidence>
<organism evidence="9">
    <name type="scientific">Anopheles atroparvus</name>
    <name type="common">European mosquito</name>
    <dbReference type="NCBI Taxonomy" id="41427"/>
    <lineage>
        <taxon>Eukaryota</taxon>
        <taxon>Metazoa</taxon>
        <taxon>Ecdysozoa</taxon>
        <taxon>Arthropoda</taxon>
        <taxon>Hexapoda</taxon>
        <taxon>Insecta</taxon>
        <taxon>Pterygota</taxon>
        <taxon>Neoptera</taxon>
        <taxon>Endopterygota</taxon>
        <taxon>Diptera</taxon>
        <taxon>Nematocera</taxon>
        <taxon>Culicoidea</taxon>
        <taxon>Culicidae</taxon>
        <taxon>Anophelinae</taxon>
        <taxon>Anopheles</taxon>
    </lineage>
</organism>
<comment type="similarity">
    <text evidence="6">Belongs to the mitochondrion-specific ribosomal protein mL37 family.</text>
</comment>
<dbReference type="InterPro" id="IPR052482">
    <property type="entry name" value="mtLSU_mL37"/>
</dbReference>